<dbReference type="RefSeq" id="XP_004344424.2">
    <property type="nucleotide sequence ID" value="XM_004344374.2"/>
</dbReference>
<dbReference type="InterPro" id="IPR008914">
    <property type="entry name" value="PEBP"/>
</dbReference>
<protein>
    <recommendedName>
        <fullName evidence="3">Phosphatidylethanolamine-binding protein</fullName>
    </recommendedName>
</protein>
<dbReference type="eggNOG" id="KOG3346">
    <property type="taxonomic scope" value="Eukaryota"/>
</dbReference>
<gene>
    <name evidence="1" type="ORF">CAOG_006803</name>
</gene>
<name>A0A0D2UN86_CAPO3</name>
<dbReference type="PANTHER" id="PTHR11362">
    <property type="entry name" value="PHOSPHATIDYLETHANOLAMINE-BINDING PROTEIN"/>
    <property type="match status" value="1"/>
</dbReference>
<dbReference type="CDD" id="cd00866">
    <property type="entry name" value="PEBP_euk"/>
    <property type="match status" value="1"/>
</dbReference>
<dbReference type="PANTHER" id="PTHR11362:SF82">
    <property type="entry name" value="PHOSPHATIDYLETHANOLAMINE-BINDING PROTEIN 4"/>
    <property type="match status" value="1"/>
</dbReference>
<dbReference type="Proteomes" id="UP000008743">
    <property type="component" value="Unassembled WGS sequence"/>
</dbReference>
<dbReference type="InterPro" id="IPR035810">
    <property type="entry name" value="PEBP_euk"/>
</dbReference>
<sequence>MLSAVQQTRSTTSLMLRQAVRTMTTHKPYLDAVRRPQPIAITPDPVDPLNNVPPLDQLPPGSTYMGLYVVLPGLARTRLRKCPIVQTPAFFDRLKREREQVRELRSDPERELRARTGQEIVPFDQPLTQTTWANSISRQLTLTFGIHNRIWTDLAEKVPKLTRYLKVTYPETAIVHGNLVPAGLTSSAPTVTFEPESGKYYTLMMVGLDSNISSANHQYMHWLVADISEAGISSGNTIYPYVQALPLKDTGYHRVAFLLLEHAAPLGMQAESIYNRIDLYARSFSTALFVNEFGVRIVGASFCQTFHDDSVEKAFARENVQLPVVKVTYTPDTSHGKHTRLPHVGPLVPIKDASMRKFDQRTERRLRKK</sequence>
<dbReference type="Gene3D" id="3.90.280.10">
    <property type="entry name" value="PEBP-like"/>
    <property type="match status" value="1"/>
</dbReference>
<proteinExistence type="predicted"/>
<evidence type="ECO:0008006" key="3">
    <source>
        <dbReference type="Google" id="ProtNLM"/>
    </source>
</evidence>
<dbReference type="Pfam" id="PF01161">
    <property type="entry name" value="PBP"/>
    <property type="match status" value="1"/>
</dbReference>
<evidence type="ECO:0000313" key="2">
    <source>
        <dbReference type="Proteomes" id="UP000008743"/>
    </source>
</evidence>
<dbReference type="AlphaFoldDB" id="A0A0D2UN86"/>
<dbReference type="SUPFAM" id="SSF49777">
    <property type="entry name" value="PEBP-like"/>
    <property type="match status" value="1"/>
</dbReference>
<reference evidence="2" key="1">
    <citation type="submission" date="2011-02" db="EMBL/GenBank/DDBJ databases">
        <title>The Genome Sequence of Capsaspora owczarzaki ATCC 30864.</title>
        <authorList>
            <person name="Russ C."/>
            <person name="Cuomo C."/>
            <person name="Burger G."/>
            <person name="Gray M.W."/>
            <person name="Holland P.W.H."/>
            <person name="King N."/>
            <person name="Lang F.B.F."/>
            <person name="Roger A.J."/>
            <person name="Ruiz-Trillo I."/>
            <person name="Young S.K."/>
            <person name="Zeng Q."/>
            <person name="Gargeya S."/>
            <person name="Alvarado L."/>
            <person name="Berlin A."/>
            <person name="Chapman S.B."/>
            <person name="Chen Z."/>
            <person name="Freedman E."/>
            <person name="Gellesch M."/>
            <person name="Goldberg J."/>
            <person name="Griggs A."/>
            <person name="Gujja S."/>
            <person name="Heilman E."/>
            <person name="Heiman D."/>
            <person name="Howarth C."/>
            <person name="Mehta T."/>
            <person name="Neiman D."/>
            <person name="Pearson M."/>
            <person name="Roberts A."/>
            <person name="Saif S."/>
            <person name="Shea T."/>
            <person name="Shenoy N."/>
            <person name="Sisk P."/>
            <person name="Stolte C."/>
            <person name="Sykes S."/>
            <person name="White J."/>
            <person name="Yandava C."/>
            <person name="Haas B."/>
            <person name="Nusbaum C."/>
            <person name="Birren B."/>
        </authorList>
    </citation>
    <scope>NUCLEOTIDE SEQUENCE</scope>
    <source>
        <strain evidence="2">ATCC 30864</strain>
    </source>
</reference>
<evidence type="ECO:0000313" key="1">
    <source>
        <dbReference type="EMBL" id="KJE96481.1"/>
    </source>
</evidence>
<dbReference type="EMBL" id="KE346371">
    <property type="protein sequence ID" value="KJE96481.1"/>
    <property type="molecule type" value="Genomic_DNA"/>
</dbReference>
<accession>A0A0D2UN86</accession>
<dbReference type="OrthoDB" id="2506647at2759"/>
<dbReference type="InterPro" id="IPR036610">
    <property type="entry name" value="PEBP-like_sf"/>
</dbReference>
<dbReference type="InParanoid" id="A0A0D2UN86"/>
<keyword evidence="2" id="KW-1185">Reference proteome</keyword>
<organism evidence="1 2">
    <name type="scientific">Capsaspora owczarzaki (strain ATCC 30864)</name>
    <dbReference type="NCBI Taxonomy" id="595528"/>
    <lineage>
        <taxon>Eukaryota</taxon>
        <taxon>Filasterea</taxon>
        <taxon>Capsaspora</taxon>
    </lineage>
</organism>
<dbReference type="PhylomeDB" id="A0A0D2UN86"/>